<dbReference type="RefSeq" id="WP_377356490.1">
    <property type="nucleotide sequence ID" value="NZ_JBHTCM010000004.1"/>
</dbReference>
<evidence type="ECO:0000256" key="1">
    <source>
        <dbReference type="SAM" id="Coils"/>
    </source>
</evidence>
<gene>
    <name evidence="2" type="ORF">ACFQPS_03555</name>
</gene>
<dbReference type="Proteomes" id="UP001596456">
    <property type="component" value="Unassembled WGS sequence"/>
</dbReference>
<protein>
    <submittedName>
        <fullName evidence="2">Uncharacterized protein</fullName>
    </submittedName>
</protein>
<reference evidence="3" key="1">
    <citation type="journal article" date="2019" name="Int. J. Syst. Evol. Microbiol.">
        <title>The Global Catalogue of Microorganisms (GCM) 10K type strain sequencing project: providing services to taxonomists for standard genome sequencing and annotation.</title>
        <authorList>
            <consortium name="The Broad Institute Genomics Platform"/>
            <consortium name="The Broad Institute Genome Sequencing Center for Infectious Disease"/>
            <person name="Wu L."/>
            <person name="Ma J."/>
        </authorList>
    </citation>
    <scope>NUCLEOTIDE SEQUENCE [LARGE SCALE GENOMIC DNA]</scope>
    <source>
        <strain evidence="3">CGMCC 1.16275</strain>
    </source>
</reference>
<accession>A0ABW2KT87</accession>
<sequence>MQYGLYSYDRRYRRRFWTRLLKVVLWLAALLVPAAFAYQLGVEQLKSRQVSLREEIRELREAKETAERRAAQLQQIAQTAEIRANELEVRYQRDVPTGDLAKLSDLVAKKLAEGVDIGRLAFVIDQTGNPRSCSPPERRRFVLPTPIYKGANTSVAFSNGAVTVTGEGVSARSDSGQPESWFDPTKPVKLRFAETGGHTTEAAGLLPLQHSVVVEDKEYRFTITPGARSFVEVSGDVCPFP</sequence>
<name>A0ABW2KT87_9PROT</name>
<keyword evidence="3" id="KW-1185">Reference proteome</keyword>
<proteinExistence type="predicted"/>
<comment type="caution">
    <text evidence="2">The sequence shown here is derived from an EMBL/GenBank/DDBJ whole genome shotgun (WGS) entry which is preliminary data.</text>
</comment>
<evidence type="ECO:0000313" key="3">
    <source>
        <dbReference type="Proteomes" id="UP001596456"/>
    </source>
</evidence>
<feature type="coiled-coil region" evidence="1">
    <location>
        <begin position="42"/>
        <end position="90"/>
    </location>
</feature>
<dbReference type="EMBL" id="JBHTCM010000004">
    <property type="protein sequence ID" value="MFC7332224.1"/>
    <property type="molecule type" value="Genomic_DNA"/>
</dbReference>
<organism evidence="2 3">
    <name type="scientific">Rhodocista pekingensis</name>
    <dbReference type="NCBI Taxonomy" id="201185"/>
    <lineage>
        <taxon>Bacteria</taxon>
        <taxon>Pseudomonadati</taxon>
        <taxon>Pseudomonadota</taxon>
        <taxon>Alphaproteobacteria</taxon>
        <taxon>Rhodospirillales</taxon>
        <taxon>Azospirillaceae</taxon>
        <taxon>Rhodocista</taxon>
    </lineage>
</organism>
<evidence type="ECO:0000313" key="2">
    <source>
        <dbReference type="EMBL" id="MFC7332224.1"/>
    </source>
</evidence>
<keyword evidence="1" id="KW-0175">Coiled coil</keyword>